<accession>A0A927UAT5</accession>
<dbReference type="EMBL" id="SVER01000003">
    <property type="protein sequence ID" value="MBE5918522.1"/>
    <property type="molecule type" value="Genomic_DNA"/>
</dbReference>
<organism evidence="1 2">
    <name type="scientific">Pseudobutyrivibrio ruminis</name>
    <dbReference type="NCBI Taxonomy" id="46206"/>
    <lineage>
        <taxon>Bacteria</taxon>
        <taxon>Bacillati</taxon>
        <taxon>Bacillota</taxon>
        <taxon>Clostridia</taxon>
        <taxon>Lachnospirales</taxon>
        <taxon>Lachnospiraceae</taxon>
        <taxon>Pseudobutyrivibrio</taxon>
    </lineage>
</organism>
<comment type="caution">
    <text evidence="1">The sequence shown here is derived from an EMBL/GenBank/DDBJ whole genome shotgun (WGS) entry which is preliminary data.</text>
</comment>
<sequence>MKRAIRTQAIRTQAVCVDDGYIWIYLNTINALLKMNPITKDHEYVTSFKNKLYDDALYTDIFCYNKKLFFIPYRASDIAVYYIETGMVEYISFHKELIAYNAIRYEESKVLLFPKQDSDEVWILDLSKESAYSRKIDFLFDKSVLSDKGLFLYMGESCNGKNATFIVPVTNNYIEYDMEKNTARLAEFSDDDEYYFAYSLNGNQYYMNIDGTRVLVKDSKECEKQYNIPYNNKYDLYWENKPMAYSSLAIAEGYALCVPAKNNDIYRLDEGVQKLGNLNWDNIKNITHNARVFSSIVIHKNEILLFPYNCDTLVIYNCESDDYTYTSFELSDEEINEIIQGNSEIILKMYKEGEIVEGTNGIDLKTFLSCL</sequence>
<proteinExistence type="predicted"/>
<evidence type="ECO:0000313" key="1">
    <source>
        <dbReference type="EMBL" id="MBE5918522.1"/>
    </source>
</evidence>
<reference evidence="1" key="1">
    <citation type="submission" date="2019-04" db="EMBL/GenBank/DDBJ databases">
        <title>Evolution of Biomass-Degrading Anaerobic Consortia Revealed by Metagenomics.</title>
        <authorList>
            <person name="Peng X."/>
        </authorList>
    </citation>
    <scope>NUCLEOTIDE SEQUENCE</scope>
    <source>
        <strain evidence="1">SIG311</strain>
    </source>
</reference>
<evidence type="ECO:0000313" key="2">
    <source>
        <dbReference type="Proteomes" id="UP000766246"/>
    </source>
</evidence>
<dbReference type="SUPFAM" id="SSF69304">
    <property type="entry name" value="Tricorn protease N-terminal domain"/>
    <property type="match status" value="1"/>
</dbReference>
<dbReference type="AlphaFoldDB" id="A0A927UAT5"/>
<name>A0A927UAT5_9FIRM</name>
<gene>
    <name evidence="1" type="ORF">E7272_01640</name>
</gene>
<dbReference type="Proteomes" id="UP000766246">
    <property type="component" value="Unassembled WGS sequence"/>
</dbReference>
<protein>
    <submittedName>
        <fullName evidence="1">Uncharacterized protein</fullName>
    </submittedName>
</protein>